<comment type="caution">
    <text evidence="1">The sequence shown here is derived from an EMBL/GenBank/DDBJ whole genome shotgun (WGS) entry which is preliminary data.</text>
</comment>
<accession>A0ABP7KPU3</accession>
<gene>
    <name evidence="1" type="ORF">GCM10022405_06950</name>
</gene>
<organism evidence="1 2">
    <name type="scientific">Gibbsiella dentisursi</name>
    <dbReference type="NCBI Taxonomy" id="796890"/>
    <lineage>
        <taxon>Bacteria</taxon>
        <taxon>Pseudomonadati</taxon>
        <taxon>Pseudomonadota</taxon>
        <taxon>Gammaproteobacteria</taxon>
        <taxon>Enterobacterales</taxon>
        <taxon>Yersiniaceae</taxon>
        <taxon>Gibbsiella</taxon>
    </lineage>
</organism>
<proteinExistence type="predicted"/>
<sequence length="62" mass="6723">MGVGDRQCWRAIVFGLFPHPVPLPKGEGVYYAAWVCGIGSAGWQLCTVCSLSLGERVRVRGD</sequence>
<evidence type="ECO:0000313" key="2">
    <source>
        <dbReference type="Proteomes" id="UP001499994"/>
    </source>
</evidence>
<dbReference type="Proteomes" id="UP001499994">
    <property type="component" value="Unassembled WGS sequence"/>
</dbReference>
<reference evidence="2" key="1">
    <citation type="journal article" date="2019" name="Int. J. Syst. Evol. Microbiol.">
        <title>The Global Catalogue of Microorganisms (GCM) 10K type strain sequencing project: providing services to taxonomists for standard genome sequencing and annotation.</title>
        <authorList>
            <consortium name="The Broad Institute Genomics Platform"/>
            <consortium name="The Broad Institute Genome Sequencing Center for Infectious Disease"/>
            <person name="Wu L."/>
            <person name="Ma J."/>
        </authorList>
    </citation>
    <scope>NUCLEOTIDE SEQUENCE [LARGE SCALE GENOMIC DNA]</scope>
    <source>
        <strain evidence="2">JCM 17201</strain>
    </source>
</reference>
<protein>
    <submittedName>
        <fullName evidence="1">Uncharacterized protein</fullName>
    </submittedName>
</protein>
<name>A0ABP7KPU3_9GAMM</name>
<evidence type="ECO:0000313" key="1">
    <source>
        <dbReference type="EMBL" id="GAA3884178.1"/>
    </source>
</evidence>
<keyword evidence="2" id="KW-1185">Reference proteome</keyword>
<dbReference type="EMBL" id="BAABDG010000002">
    <property type="protein sequence ID" value="GAA3884178.1"/>
    <property type="molecule type" value="Genomic_DNA"/>
</dbReference>